<protein>
    <recommendedName>
        <fullName evidence="3">Type II secretion system protein GspG C-terminal domain-containing protein</fullName>
    </recommendedName>
</protein>
<reference evidence="1 2" key="1">
    <citation type="journal article" date="2016" name="Nat. Commun.">
        <title>Thousands of microbial genomes shed light on interconnected biogeochemical processes in an aquifer system.</title>
        <authorList>
            <person name="Anantharaman K."/>
            <person name="Brown C.T."/>
            <person name="Hug L.A."/>
            <person name="Sharon I."/>
            <person name="Castelle C.J."/>
            <person name="Probst A.J."/>
            <person name="Thomas B.C."/>
            <person name="Singh A."/>
            <person name="Wilkins M.J."/>
            <person name="Karaoz U."/>
            <person name="Brodie E.L."/>
            <person name="Williams K.H."/>
            <person name="Hubbard S.S."/>
            <person name="Banfield J.F."/>
        </authorList>
    </citation>
    <scope>NUCLEOTIDE SEQUENCE [LARGE SCALE GENOMIC DNA]</scope>
</reference>
<sequence length="134" mass="15223">MQRRTWELAGIFLILAAVVVTVFFAQRAKALEERDRMTLEDIKDIRVALQEYYVAHQRFPEEIPPEIQLEQRFDYQCAELIGGACTKGFCTDEGVCTDYALQFTLAYGSGQYGKGEYAANKQSISLDTRPQKGL</sequence>
<gene>
    <name evidence="1" type="ORF">A3B36_01220</name>
</gene>
<accession>A0A1F7V0R8</accession>
<name>A0A1F7V0R8_9BACT</name>
<comment type="caution">
    <text evidence="1">The sequence shown here is derived from an EMBL/GenBank/DDBJ whole genome shotgun (WGS) entry which is preliminary data.</text>
</comment>
<dbReference type="Proteomes" id="UP000177704">
    <property type="component" value="Unassembled WGS sequence"/>
</dbReference>
<evidence type="ECO:0000313" key="2">
    <source>
        <dbReference type="Proteomes" id="UP000177704"/>
    </source>
</evidence>
<evidence type="ECO:0008006" key="3">
    <source>
        <dbReference type="Google" id="ProtNLM"/>
    </source>
</evidence>
<proteinExistence type="predicted"/>
<evidence type="ECO:0000313" key="1">
    <source>
        <dbReference type="EMBL" id="OGL83658.1"/>
    </source>
</evidence>
<dbReference type="AlphaFoldDB" id="A0A1F7V0R8"/>
<organism evidence="1 2">
    <name type="scientific">Candidatus Uhrbacteria bacterium RIFCSPLOWO2_01_FULL_55_36</name>
    <dbReference type="NCBI Taxonomy" id="1802404"/>
    <lineage>
        <taxon>Bacteria</taxon>
        <taxon>Candidatus Uhriibacteriota</taxon>
    </lineage>
</organism>
<dbReference type="EMBL" id="MGEM01000044">
    <property type="protein sequence ID" value="OGL83658.1"/>
    <property type="molecule type" value="Genomic_DNA"/>
</dbReference>